<name>A0ABP0AJH4_PIPNA</name>
<dbReference type="Proteomes" id="UP001314169">
    <property type="component" value="Chromosome X"/>
</dbReference>
<reference evidence="1" key="1">
    <citation type="submission" date="2023-12" db="EMBL/GenBank/DDBJ databases">
        <authorList>
            <person name="Brown T."/>
        </authorList>
    </citation>
    <scope>NUCLEOTIDE SEQUENCE</scope>
</reference>
<gene>
    <name evidence="1" type="ORF">MPIPNATIZW_LOCUS18982</name>
</gene>
<evidence type="ECO:0000313" key="1">
    <source>
        <dbReference type="EMBL" id="CAK6450676.1"/>
    </source>
</evidence>
<organism evidence="1 2">
    <name type="scientific">Pipistrellus nathusii</name>
    <name type="common">Nathusius' pipistrelle</name>
    <dbReference type="NCBI Taxonomy" id="59473"/>
    <lineage>
        <taxon>Eukaryota</taxon>
        <taxon>Metazoa</taxon>
        <taxon>Chordata</taxon>
        <taxon>Craniata</taxon>
        <taxon>Vertebrata</taxon>
        <taxon>Euteleostomi</taxon>
        <taxon>Mammalia</taxon>
        <taxon>Eutheria</taxon>
        <taxon>Laurasiatheria</taxon>
        <taxon>Chiroptera</taxon>
        <taxon>Yangochiroptera</taxon>
        <taxon>Vespertilionidae</taxon>
        <taxon>Pipistrellus</taxon>
    </lineage>
</organism>
<accession>A0ABP0AJH4</accession>
<keyword evidence="2" id="KW-1185">Reference proteome</keyword>
<dbReference type="EMBL" id="OY882879">
    <property type="protein sequence ID" value="CAK6450676.1"/>
    <property type="molecule type" value="Genomic_DNA"/>
</dbReference>
<sequence>MYFQAETVLCSICHAVEWNLGPGLFLTRTCKHSVLTRHSTSPSVCLDCVYCPLSHSCVPLRPHLGLSRRAPVSVLCQRTVGSVLPPEFEALAVALAGACLSPAAAHTALRHPGQPAPLVHPIRP</sequence>
<protein>
    <submittedName>
        <fullName evidence="1">Uncharacterized protein</fullName>
    </submittedName>
</protein>
<proteinExistence type="predicted"/>
<evidence type="ECO:0000313" key="2">
    <source>
        <dbReference type="Proteomes" id="UP001314169"/>
    </source>
</evidence>